<dbReference type="VEuPathDB" id="FungiDB:NCU07749"/>
<dbReference type="PaxDb" id="5141-EFNCRP00000007970"/>
<evidence type="ECO:0000256" key="1">
    <source>
        <dbReference type="SAM" id="MobiDB-lite"/>
    </source>
</evidence>
<dbReference type="AlphaFoldDB" id="Q7S1S9"/>
<proteinExistence type="predicted"/>
<evidence type="ECO:0000313" key="3">
    <source>
        <dbReference type="Proteomes" id="UP000001805"/>
    </source>
</evidence>
<dbReference type="InParanoid" id="Q7S1S9"/>
<dbReference type="Proteomes" id="UP000001805">
    <property type="component" value="Chromosome 2, Linkage Group V"/>
</dbReference>
<evidence type="ECO:0000313" key="2">
    <source>
        <dbReference type="EMBL" id="EAA29306.1"/>
    </source>
</evidence>
<feature type="region of interest" description="Disordered" evidence="1">
    <location>
        <begin position="35"/>
        <end position="102"/>
    </location>
</feature>
<name>Q7S1S9_NEUCR</name>
<organism evidence="2 3">
    <name type="scientific">Neurospora crassa (strain ATCC 24698 / 74-OR23-1A / CBS 708.71 / DSM 1257 / FGSC 987)</name>
    <dbReference type="NCBI Taxonomy" id="367110"/>
    <lineage>
        <taxon>Eukaryota</taxon>
        <taxon>Fungi</taxon>
        <taxon>Dikarya</taxon>
        <taxon>Ascomycota</taxon>
        <taxon>Pezizomycotina</taxon>
        <taxon>Sordariomycetes</taxon>
        <taxon>Sordariomycetidae</taxon>
        <taxon>Sordariales</taxon>
        <taxon>Sordariaceae</taxon>
        <taxon>Neurospora</taxon>
    </lineage>
</organism>
<keyword evidence="3" id="KW-1185">Reference proteome</keyword>
<dbReference type="EMBL" id="CM002240">
    <property type="protein sequence ID" value="EAA29306.1"/>
    <property type="molecule type" value="Genomic_DNA"/>
</dbReference>
<feature type="compositionally biased region" description="Polar residues" evidence="1">
    <location>
        <begin position="70"/>
        <end position="79"/>
    </location>
</feature>
<dbReference type="RefSeq" id="XP_958542.1">
    <property type="nucleotide sequence ID" value="XM_953449.1"/>
</dbReference>
<dbReference type="KEGG" id="ncr:NCU07749"/>
<sequence length="102" mass="11310">MATGDCQGCAAIQYMPASASSQHLQMIALARYGDRKGFSDANPPLSKTFMIPVRSRRRRQSNQTEEGDQVRSSPSSQWNDRAVYHQPTTGVDNIGPRCHSLQ</sequence>
<dbReference type="HOGENOM" id="CLU_2278211_0_0_1"/>
<accession>Q7S1S9</accession>
<reference evidence="2 3" key="1">
    <citation type="journal article" date="2003" name="Nature">
        <title>The genome sequence of the filamentous fungus Neurospora crassa.</title>
        <authorList>
            <person name="Galagan J.E."/>
            <person name="Calvo S.E."/>
            <person name="Borkovich K.A."/>
            <person name="Selker E.U."/>
            <person name="Read N.D."/>
            <person name="Jaffe D."/>
            <person name="FitzHugh W."/>
            <person name="Ma L.J."/>
            <person name="Smirnov S."/>
            <person name="Purcell S."/>
            <person name="Rehman B."/>
            <person name="Elkins T."/>
            <person name="Engels R."/>
            <person name="Wang S."/>
            <person name="Nielsen C.B."/>
            <person name="Butler J."/>
            <person name="Endrizzi M."/>
            <person name="Qui D."/>
            <person name="Ianakiev P."/>
            <person name="Bell-Pedersen D."/>
            <person name="Nelson M.A."/>
            <person name="Werner-Washburne M."/>
            <person name="Selitrennikoff C.P."/>
            <person name="Kinsey J.A."/>
            <person name="Braun E.L."/>
            <person name="Zelter A."/>
            <person name="Schulte U."/>
            <person name="Kothe G.O."/>
            <person name="Jedd G."/>
            <person name="Mewes W."/>
            <person name="Staben C."/>
            <person name="Marcotte E."/>
            <person name="Greenberg D."/>
            <person name="Roy A."/>
            <person name="Foley K."/>
            <person name="Naylor J."/>
            <person name="Stange-Thomann N."/>
            <person name="Barrett R."/>
            <person name="Gnerre S."/>
            <person name="Kamal M."/>
            <person name="Kamvysselis M."/>
            <person name="Mauceli E."/>
            <person name="Bielke C."/>
            <person name="Rudd S."/>
            <person name="Frishman D."/>
            <person name="Krystofova S."/>
            <person name="Rasmussen C."/>
            <person name="Metzenberg R.L."/>
            <person name="Perkins D.D."/>
            <person name="Kroken S."/>
            <person name="Cogoni C."/>
            <person name="Macino G."/>
            <person name="Catcheside D."/>
            <person name="Li W."/>
            <person name="Pratt R.J."/>
            <person name="Osmani S.A."/>
            <person name="DeSouza C.P."/>
            <person name="Glass L."/>
            <person name="Orbach M.J."/>
            <person name="Berglund J.A."/>
            <person name="Voelker R."/>
            <person name="Yarden O."/>
            <person name="Plamann M."/>
            <person name="Seiler S."/>
            <person name="Dunlap J."/>
            <person name="Radford A."/>
            <person name="Aramayo R."/>
            <person name="Natvig D.O."/>
            <person name="Alex L.A."/>
            <person name="Mannhaupt G."/>
            <person name="Ebbole D.J."/>
            <person name="Freitag M."/>
            <person name="Paulsen I."/>
            <person name="Sachs M.S."/>
            <person name="Lander E.S."/>
            <person name="Nusbaum C."/>
            <person name="Birren B."/>
        </authorList>
    </citation>
    <scope>NUCLEOTIDE SEQUENCE [LARGE SCALE GENOMIC DNA]</scope>
    <source>
        <strain evidence="3">ATCC 24698 / 74-OR23-1A / CBS 708.71 / DSM 1257 / FGSC 987</strain>
    </source>
</reference>
<protein>
    <submittedName>
        <fullName evidence="2">Uncharacterized protein</fullName>
    </submittedName>
</protein>
<gene>
    <name evidence="2" type="ORF">NCU07749</name>
</gene>
<dbReference type="GeneID" id="3874696"/>